<dbReference type="Proteomes" id="UP000299102">
    <property type="component" value="Unassembled WGS sequence"/>
</dbReference>
<evidence type="ECO:0000313" key="1">
    <source>
        <dbReference type="EMBL" id="GBP67509.1"/>
    </source>
</evidence>
<comment type="caution">
    <text evidence="1">The sequence shown here is derived from an EMBL/GenBank/DDBJ whole genome shotgun (WGS) entry which is preliminary data.</text>
</comment>
<dbReference type="EMBL" id="BGZK01000985">
    <property type="protein sequence ID" value="GBP67509.1"/>
    <property type="molecule type" value="Genomic_DNA"/>
</dbReference>
<proteinExistence type="predicted"/>
<name>A0A4C1XYW3_EUMVA</name>
<reference evidence="1 2" key="1">
    <citation type="journal article" date="2019" name="Commun. Biol.">
        <title>The bagworm genome reveals a unique fibroin gene that provides high tensile strength.</title>
        <authorList>
            <person name="Kono N."/>
            <person name="Nakamura H."/>
            <person name="Ohtoshi R."/>
            <person name="Tomita M."/>
            <person name="Numata K."/>
            <person name="Arakawa K."/>
        </authorList>
    </citation>
    <scope>NUCLEOTIDE SEQUENCE [LARGE SCALE GENOMIC DNA]</scope>
</reference>
<protein>
    <submittedName>
        <fullName evidence="1">Uncharacterized protein</fullName>
    </submittedName>
</protein>
<keyword evidence="2" id="KW-1185">Reference proteome</keyword>
<organism evidence="1 2">
    <name type="scientific">Eumeta variegata</name>
    <name type="common">Bagworm moth</name>
    <name type="synonym">Eumeta japonica</name>
    <dbReference type="NCBI Taxonomy" id="151549"/>
    <lineage>
        <taxon>Eukaryota</taxon>
        <taxon>Metazoa</taxon>
        <taxon>Ecdysozoa</taxon>
        <taxon>Arthropoda</taxon>
        <taxon>Hexapoda</taxon>
        <taxon>Insecta</taxon>
        <taxon>Pterygota</taxon>
        <taxon>Neoptera</taxon>
        <taxon>Endopterygota</taxon>
        <taxon>Lepidoptera</taxon>
        <taxon>Glossata</taxon>
        <taxon>Ditrysia</taxon>
        <taxon>Tineoidea</taxon>
        <taxon>Psychidae</taxon>
        <taxon>Oiketicinae</taxon>
        <taxon>Eumeta</taxon>
    </lineage>
</organism>
<accession>A0A4C1XYW3</accession>
<evidence type="ECO:0000313" key="2">
    <source>
        <dbReference type="Proteomes" id="UP000299102"/>
    </source>
</evidence>
<gene>
    <name evidence="1" type="ORF">EVAR_49876_1</name>
</gene>
<dbReference type="AlphaFoldDB" id="A0A4C1XYW3"/>
<sequence>MTVNGLLMGVNFDFHFGVFYVLRAQLEHSGFKSRYPALQCLGDVRVLVVGWLWWLLVGKAHAIERGCASTVTAEHSALICGVMAVRKWGWAWTRLPLERVSESTGGHRRWASSVTGRSKTLSYLRFFRLHFLDIIDLSVDCS</sequence>